<sequence>MIGVEGGDSCGISQSRNEERLLRPKSEAFGSRYIQEDALISAKTAEIRQIAIFVLRLAYRRPHGKRPPGTEINIVCEGPYN</sequence>
<proteinExistence type="predicted"/>
<dbReference type="KEGG" id="surl:BI350_01490"/>
<name>A0A1D8JCI0_9BACL</name>
<gene>
    <name evidence="1" type="ORF">BI350_01490</name>
</gene>
<reference evidence="1 2" key="1">
    <citation type="submission" date="2016-09" db="EMBL/GenBank/DDBJ databases">
        <title>Complete genome sequence of the Lysinibacillus sphaericus LMG 22257, a specie of Bacillus with ureolytic activity that can effectively biodeposit calcium carbonate.</title>
        <authorList>
            <person name="Yan W."/>
        </authorList>
    </citation>
    <scope>NUCLEOTIDE SEQUENCE [LARGE SCALE GENOMIC DNA]</scope>
    <source>
        <strain evidence="1 2">LMG 22257</strain>
    </source>
</reference>
<protein>
    <submittedName>
        <fullName evidence="1">Uncharacterized protein</fullName>
    </submittedName>
</protein>
<dbReference type="AlphaFoldDB" id="A0A1D8JCI0"/>
<accession>A0A1D8JCI0</accession>
<keyword evidence="2" id="KW-1185">Reference proteome</keyword>
<dbReference type="Proteomes" id="UP000185746">
    <property type="component" value="Chromosome"/>
</dbReference>
<dbReference type="EMBL" id="CP017560">
    <property type="protein sequence ID" value="AOV06409.1"/>
    <property type="molecule type" value="Genomic_DNA"/>
</dbReference>
<organism evidence="1 2">
    <name type="scientific">Sporosarcina ureilytica</name>
    <dbReference type="NCBI Taxonomy" id="298596"/>
    <lineage>
        <taxon>Bacteria</taxon>
        <taxon>Bacillati</taxon>
        <taxon>Bacillota</taxon>
        <taxon>Bacilli</taxon>
        <taxon>Bacillales</taxon>
        <taxon>Caryophanaceae</taxon>
        <taxon>Sporosarcina</taxon>
    </lineage>
</organism>
<evidence type="ECO:0000313" key="1">
    <source>
        <dbReference type="EMBL" id="AOV06409.1"/>
    </source>
</evidence>
<evidence type="ECO:0000313" key="2">
    <source>
        <dbReference type="Proteomes" id="UP000185746"/>
    </source>
</evidence>